<evidence type="ECO:0000313" key="8">
    <source>
        <dbReference type="Proteomes" id="UP000887565"/>
    </source>
</evidence>
<dbReference type="PANTHER" id="PTHR48078">
    <property type="entry name" value="THREONINE DEHYDRATASE, MITOCHONDRIAL-RELATED"/>
    <property type="match status" value="1"/>
</dbReference>
<comment type="similarity">
    <text evidence="2">Belongs to the serine/threonine dehydratase family.</text>
</comment>
<dbReference type="SUPFAM" id="SSF53686">
    <property type="entry name" value="Tryptophan synthase beta subunit-like PLP-dependent enzymes"/>
    <property type="match status" value="1"/>
</dbReference>
<keyword evidence="4" id="KW-0456">Lyase</keyword>
<protein>
    <recommendedName>
        <fullName evidence="5">L-serine deaminase</fullName>
    </recommendedName>
    <alternativeName>
        <fullName evidence="6">L-threonine dehydratase</fullName>
    </alternativeName>
</protein>
<evidence type="ECO:0000256" key="6">
    <source>
        <dbReference type="ARBA" id="ARBA00042605"/>
    </source>
</evidence>
<dbReference type="GO" id="GO:0006565">
    <property type="term" value="P:L-serine catabolic process"/>
    <property type="evidence" value="ECO:0007669"/>
    <property type="project" value="TreeGrafter"/>
</dbReference>
<evidence type="ECO:0000256" key="2">
    <source>
        <dbReference type="ARBA" id="ARBA00010869"/>
    </source>
</evidence>
<dbReference type="PANTHER" id="PTHR48078:SF19">
    <property type="entry name" value="ACT DOMAIN-CONTAINING PROTEIN"/>
    <property type="match status" value="1"/>
</dbReference>
<dbReference type="Proteomes" id="UP000887565">
    <property type="component" value="Unplaced"/>
</dbReference>
<feature type="domain" description="ACT" evidence="7">
    <location>
        <begin position="377"/>
        <end position="451"/>
    </location>
</feature>
<dbReference type="InterPro" id="IPR044561">
    <property type="entry name" value="ACT_ThrD-II-like"/>
</dbReference>
<name>A0A915JSX3_ROMCU</name>
<organism evidence="8 9">
    <name type="scientific">Romanomermis culicivorax</name>
    <name type="common">Nematode worm</name>
    <dbReference type="NCBI Taxonomy" id="13658"/>
    <lineage>
        <taxon>Eukaryota</taxon>
        <taxon>Metazoa</taxon>
        <taxon>Ecdysozoa</taxon>
        <taxon>Nematoda</taxon>
        <taxon>Enoplea</taxon>
        <taxon>Dorylaimia</taxon>
        <taxon>Mermithida</taxon>
        <taxon>Mermithoidea</taxon>
        <taxon>Mermithidae</taxon>
        <taxon>Romanomermis</taxon>
    </lineage>
</organism>
<dbReference type="FunFam" id="3.40.50.1100:FF:000007">
    <property type="entry name" value="L-threonine dehydratase catabolic TdcB"/>
    <property type="match status" value="1"/>
</dbReference>
<dbReference type="Gene3D" id="3.40.50.1100">
    <property type="match status" value="2"/>
</dbReference>
<evidence type="ECO:0000256" key="3">
    <source>
        <dbReference type="ARBA" id="ARBA00022898"/>
    </source>
</evidence>
<evidence type="ECO:0000256" key="5">
    <source>
        <dbReference type="ARBA" id="ARBA00041766"/>
    </source>
</evidence>
<dbReference type="InterPro" id="IPR050147">
    <property type="entry name" value="Ser/Thr_Dehydratase"/>
</dbReference>
<dbReference type="GO" id="GO:0003941">
    <property type="term" value="F:L-serine ammonia-lyase activity"/>
    <property type="evidence" value="ECO:0007669"/>
    <property type="project" value="TreeGrafter"/>
</dbReference>
<keyword evidence="8" id="KW-1185">Reference proteome</keyword>
<dbReference type="Pfam" id="PF00291">
    <property type="entry name" value="PALP"/>
    <property type="match status" value="1"/>
</dbReference>
<evidence type="ECO:0000256" key="4">
    <source>
        <dbReference type="ARBA" id="ARBA00023239"/>
    </source>
</evidence>
<dbReference type="InterPro" id="IPR001926">
    <property type="entry name" value="TrpB-like_PALP"/>
</dbReference>
<comment type="cofactor">
    <cofactor evidence="1">
        <name>pyridoxal 5'-phosphate</name>
        <dbReference type="ChEBI" id="CHEBI:597326"/>
    </cofactor>
</comment>
<dbReference type="Gene3D" id="3.30.70.260">
    <property type="match status" value="1"/>
</dbReference>
<dbReference type="InterPro" id="IPR036052">
    <property type="entry name" value="TrpB-like_PALP_sf"/>
</dbReference>
<proteinExistence type="inferred from homology"/>
<dbReference type="AlphaFoldDB" id="A0A915JSX3"/>
<accession>A0A915JSX3</accession>
<dbReference type="GO" id="GO:0006567">
    <property type="term" value="P:L-threonine catabolic process"/>
    <property type="evidence" value="ECO:0007669"/>
    <property type="project" value="TreeGrafter"/>
</dbReference>
<dbReference type="PROSITE" id="PS51671">
    <property type="entry name" value="ACT"/>
    <property type="match status" value="1"/>
</dbReference>
<dbReference type="GO" id="GO:0004794">
    <property type="term" value="F:threonine deaminase activity"/>
    <property type="evidence" value="ECO:0007669"/>
    <property type="project" value="TreeGrafter"/>
</dbReference>
<evidence type="ECO:0000256" key="1">
    <source>
        <dbReference type="ARBA" id="ARBA00001933"/>
    </source>
</evidence>
<reference evidence="9" key="1">
    <citation type="submission" date="2022-11" db="UniProtKB">
        <authorList>
            <consortium name="WormBaseParasite"/>
        </authorList>
    </citation>
    <scope>IDENTIFICATION</scope>
</reference>
<dbReference type="CDD" id="cd01562">
    <property type="entry name" value="Thr-dehyd"/>
    <property type="match status" value="1"/>
</dbReference>
<dbReference type="GO" id="GO:0009097">
    <property type="term" value="P:isoleucine biosynthetic process"/>
    <property type="evidence" value="ECO:0007669"/>
    <property type="project" value="TreeGrafter"/>
</dbReference>
<dbReference type="InterPro" id="IPR002912">
    <property type="entry name" value="ACT_dom"/>
</dbReference>
<evidence type="ECO:0000259" key="7">
    <source>
        <dbReference type="PROSITE" id="PS51671"/>
    </source>
</evidence>
<sequence>MDQNIILVDHNVHEKDLQRLTTDENSSNGENHDIDIVDPWCDPENLHFITFDDIVQAKERIKSLIIHTPCTKAHFLSDMLGMELYFKRDFQQVTGSYKERGALNTLLLLDEESRKRGVIAASAGNHAQALSYHGKLLNVKVTVVMPEIAPLMKIDMCKKRGAAVVIYGKDFNEAKCKALHLAKEHGYVYINGFDHPHAIAGLGSLGVEILQDDVKSNVDAVLVPVGGGGALAGISLAVKHLSPKTKVYGVEAERCPSFTEALKIGKPVKIKPGSTSADGLCVPQVGYNALAIAQNLIDGVITVDEESLALAILRLLELEKCVVEAAGAAPLAAILSGILPELKGKRVVALLSGGNIDTTCLGHCIERGLVHDRRLIEFTVQISDRPGGMMELSTFLYRAGVSIKDLNIESPFVMSDIFSTRVNVVAETRDAQHADQLVAALKKHYKHVICS</sequence>
<dbReference type="OMA" id="QTQHLGQ"/>
<dbReference type="WBParaSite" id="nRc.2.0.1.t29415-RA">
    <property type="protein sequence ID" value="nRc.2.0.1.t29415-RA"/>
    <property type="gene ID" value="nRc.2.0.1.g29415"/>
</dbReference>
<dbReference type="CDD" id="cd04886">
    <property type="entry name" value="ACT_ThrD-II-like"/>
    <property type="match status" value="1"/>
</dbReference>
<evidence type="ECO:0000313" key="9">
    <source>
        <dbReference type="WBParaSite" id="nRc.2.0.1.t29415-RA"/>
    </source>
</evidence>
<keyword evidence="3" id="KW-0663">Pyridoxal phosphate</keyword>